<organism evidence="7 8">
    <name type="scientific">Panagrolaimus superbus</name>
    <dbReference type="NCBI Taxonomy" id="310955"/>
    <lineage>
        <taxon>Eukaryota</taxon>
        <taxon>Metazoa</taxon>
        <taxon>Ecdysozoa</taxon>
        <taxon>Nematoda</taxon>
        <taxon>Chromadorea</taxon>
        <taxon>Rhabditida</taxon>
        <taxon>Tylenchina</taxon>
        <taxon>Panagrolaimomorpha</taxon>
        <taxon>Panagrolaimoidea</taxon>
        <taxon>Panagrolaimidae</taxon>
        <taxon>Panagrolaimus</taxon>
    </lineage>
</organism>
<keyword evidence="4 6" id="KW-1133">Transmembrane helix</keyword>
<dbReference type="Gene3D" id="1.20.1070.10">
    <property type="entry name" value="Rhodopsin 7-helix transmembrane proteins"/>
    <property type="match status" value="1"/>
</dbReference>
<keyword evidence="5 6" id="KW-0472">Membrane</keyword>
<evidence type="ECO:0000256" key="3">
    <source>
        <dbReference type="ARBA" id="ARBA00022692"/>
    </source>
</evidence>
<proteinExistence type="inferred from homology"/>
<comment type="subcellular location">
    <subcellularLocation>
        <location evidence="1">Membrane</location>
        <topology evidence="1">Multi-pass membrane protein</topology>
    </subcellularLocation>
</comment>
<feature type="transmembrane region" description="Helical" evidence="6">
    <location>
        <begin position="80"/>
        <end position="103"/>
    </location>
</feature>
<keyword evidence="3 6" id="KW-0812">Transmembrane</keyword>
<evidence type="ECO:0000256" key="6">
    <source>
        <dbReference type="RuleBase" id="RU280813"/>
    </source>
</evidence>
<dbReference type="SUPFAM" id="SSF81321">
    <property type="entry name" value="Family A G protein-coupled receptor-like"/>
    <property type="match status" value="1"/>
</dbReference>
<feature type="transmembrane region" description="Helical" evidence="6">
    <location>
        <begin position="124"/>
        <end position="145"/>
    </location>
</feature>
<dbReference type="WBParaSite" id="PSU_v2.g12868.t1">
    <property type="protein sequence ID" value="PSU_v2.g12868.t1"/>
    <property type="gene ID" value="PSU_v2.g12868"/>
</dbReference>
<feature type="transmembrane region" description="Helical" evidence="6">
    <location>
        <begin position="40"/>
        <end position="60"/>
    </location>
</feature>
<name>A0A914Y0X0_9BILA</name>
<evidence type="ECO:0000256" key="5">
    <source>
        <dbReference type="ARBA" id="ARBA00023136"/>
    </source>
</evidence>
<comment type="similarity">
    <text evidence="2 6">Belongs to the nematode receptor-like protein srg family.</text>
</comment>
<evidence type="ECO:0000256" key="1">
    <source>
        <dbReference type="ARBA" id="ARBA00004141"/>
    </source>
</evidence>
<evidence type="ECO:0000256" key="4">
    <source>
        <dbReference type="ARBA" id="ARBA00022989"/>
    </source>
</evidence>
<dbReference type="Pfam" id="PF02118">
    <property type="entry name" value="Srg"/>
    <property type="match status" value="1"/>
</dbReference>
<dbReference type="GO" id="GO:0016020">
    <property type="term" value="C:membrane"/>
    <property type="evidence" value="ECO:0007669"/>
    <property type="project" value="UniProtKB-SubCell"/>
</dbReference>
<feature type="transmembrane region" description="Helical" evidence="6">
    <location>
        <begin position="12"/>
        <end position="28"/>
    </location>
</feature>
<dbReference type="Proteomes" id="UP000887577">
    <property type="component" value="Unplaced"/>
</dbReference>
<dbReference type="AlphaFoldDB" id="A0A914Y0X0"/>
<evidence type="ECO:0000313" key="8">
    <source>
        <dbReference type="WBParaSite" id="PSU_v2.g12868.t1"/>
    </source>
</evidence>
<dbReference type="GO" id="GO:0007606">
    <property type="term" value="P:sensory perception of chemical stimulus"/>
    <property type="evidence" value="ECO:0007669"/>
    <property type="project" value="UniProtKB-UniRule"/>
</dbReference>
<evidence type="ECO:0000313" key="7">
    <source>
        <dbReference type="Proteomes" id="UP000887577"/>
    </source>
</evidence>
<comment type="caution">
    <text evidence="6">Lacks conserved residue(s) required for the propagation of feature annotation.</text>
</comment>
<reference evidence="8" key="1">
    <citation type="submission" date="2022-11" db="UniProtKB">
        <authorList>
            <consortium name="WormBaseParasite"/>
        </authorList>
    </citation>
    <scope>IDENTIFICATION</scope>
</reference>
<dbReference type="GO" id="GO:0004888">
    <property type="term" value="F:transmembrane signaling receptor activity"/>
    <property type="evidence" value="ECO:0007669"/>
    <property type="project" value="InterPro"/>
</dbReference>
<dbReference type="InterPro" id="IPR000609">
    <property type="entry name" value="7TM_GPCR_serpentine_rcpt_Srg"/>
</dbReference>
<protein>
    <recommendedName>
        <fullName evidence="6">Serpentine receptor class gamma</fullName>
    </recommendedName>
</protein>
<sequence length="158" mass="18784">MGRWYYSFEVGIWNLFLALNRATALLYPTKYERYWSHKKLLLYVFLILAYPFIVDSFSFFDSCRFRVYGFRCRQFRLTDQWYAAALTSVTAIVSILITIFALWKARKRGSMASSKIEKRLTIQTLSASFLLIAFSMCELLAVLYYDEEGENNDLYYFF</sequence>
<keyword evidence="7" id="KW-1185">Reference proteome</keyword>
<accession>A0A914Y0X0</accession>
<evidence type="ECO:0000256" key="2">
    <source>
        <dbReference type="ARBA" id="ARBA00005692"/>
    </source>
</evidence>